<evidence type="ECO:0000313" key="1">
    <source>
        <dbReference type="EMBL" id="QXF35951.1"/>
    </source>
</evidence>
<name>A0ABX8M084_9GAMM</name>
<proteinExistence type="predicted"/>
<evidence type="ECO:0000313" key="2">
    <source>
        <dbReference type="Proteomes" id="UP000693715"/>
    </source>
</evidence>
<dbReference type="EMBL" id="CP020335">
    <property type="protein sequence ID" value="QXF35951.1"/>
    <property type="molecule type" value="Genomic_DNA"/>
</dbReference>
<organism evidence="1 2">
    <name type="scientific">Photorhabdus akhurstii</name>
    <dbReference type="NCBI Taxonomy" id="171438"/>
    <lineage>
        <taxon>Bacteria</taxon>
        <taxon>Pseudomonadati</taxon>
        <taxon>Pseudomonadota</taxon>
        <taxon>Gammaproteobacteria</taxon>
        <taxon>Enterobacterales</taxon>
        <taxon>Morganellaceae</taxon>
        <taxon>Photorhabdus</taxon>
    </lineage>
</organism>
<keyword evidence="2" id="KW-1185">Reference proteome</keyword>
<protein>
    <submittedName>
        <fullName evidence="1">Uncharacterized protein</fullName>
    </submittedName>
</protein>
<dbReference type="Proteomes" id="UP000693715">
    <property type="component" value="Chromosome"/>
</dbReference>
<accession>A0ABX8M084</accession>
<sequence length="80" mass="9272">MAEDAALNKIADERLKDAEFVSKKRCKPLSSVNGNIKDRISLKLIDDLKSYSSIIKWLFSQFDLKKETYVNADLVFYRII</sequence>
<reference evidence="1 2" key="1">
    <citation type="submission" date="2017-03" db="EMBL/GenBank/DDBJ databases">
        <title>Genome comparison of Photorhabdus luminescens strain 0813-124 phase variants.</title>
        <authorList>
            <person name="Chien C.-C."/>
            <person name="Chen W.-J."/>
            <person name="Shih M.-C."/>
            <person name="Hsieh F.-C."/>
        </authorList>
    </citation>
    <scope>NUCLEOTIDE SEQUENCE [LARGE SCALE GENOMIC DNA]</scope>
    <source>
        <strain evidence="1 2">0813-124 phase II</strain>
    </source>
</reference>
<gene>
    <name evidence="1" type="ORF">B0X70_24220</name>
</gene>
<dbReference type="RefSeq" id="WP_036814557.1">
    <property type="nucleotide sequence ID" value="NZ_CP020335.1"/>
</dbReference>